<accession>Q2LU05</accession>
<name>Q2LU05_SYNAS</name>
<organism evidence="1 2">
    <name type="scientific">Syntrophus aciditrophicus (strain SB)</name>
    <dbReference type="NCBI Taxonomy" id="56780"/>
    <lineage>
        <taxon>Bacteria</taxon>
        <taxon>Pseudomonadati</taxon>
        <taxon>Thermodesulfobacteriota</taxon>
        <taxon>Syntrophia</taxon>
        <taxon>Syntrophales</taxon>
        <taxon>Syntrophaceae</taxon>
        <taxon>Syntrophus</taxon>
    </lineage>
</organism>
<dbReference type="Pfam" id="PF06834">
    <property type="entry name" value="TraU"/>
    <property type="match status" value="1"/>
</dbReference>
<proteinExistence type="predicted"/>
<dbReference type="EMBL" id="CP000252">
    <property type="protein sequence ID" value="ABC77561.1"/>
    <property type="molecule type" value="Genomic_DNA"/>
</dbReference>
<evidence type="ECO:0000313" key="1">
    <source>
        <dbReference type="EMBL" id="ABC77561.1"/>
    </source>
</evidence>
<dbReference type="eggNOG" id="ENOG502Z7SA">
    <property type="taxonomic scope" value="Bacteria"/>
</dbReference>
<reference evidence="1 2" key="1">
    <citation type="journal article" date="2007" name="Proc. Natl. Acad. Sci. U.S.A.">
        <title>The genome of Syntrophus aciditrophicus: life at the thermodynamic limit of microbial growth.</title>
        <authorList>
            <person name="McInerney M.J."/>
            <person name="Rohlin L."/>
            <person name="Mouttaki H."/>
            <person name="Kim U."/>
            <person name="Krupp R.S."/>
            <person name="Rios-Hernandez L."/>
            <person name="Sieber J."/>
            <person name="Struchtemeyer C.G."/>
            <person name="Bhattacharyya A."/>
            <person name="Campbell J.W."/>
            <person name="Gunsalus R.P."/>
        </authorList>
    </citation>
    <scope>NUCLEOTIDE SEQUENCE [LARGE SCALE GENOMIC DNA]</scope>
    <source>
        <strain evidence="1 2">SB</strain>
    </source>
</reference>
<dbReference type="Proteomes" id="UP000001933">
    <property type="component" value="Chromosome"/>
</dbReference>
<dbReference type="InParanoid" id="Q2LU05"/>
<gene>
    <name evidence="1" type="ORF">SYN_01869</name>
</gene>
<dbReference type="KEGG" id="sat:SYN_01869"/>
<sequence length="339" mass="36916">MPSTTRGKRSGSRDVVKGFFVLLILFHAVGAQAVCRSGIPLNPVTDLCWQCIFPVSIAGIEIIPGPVENNVPDLSGMPVCACPAPPPLFIRIGIPVSFWEPARYVETVKDPYCFPSLGFGLTAAGGFLGGGSQEQGNASVDTSTFAQAHYFIYPVWSIMELLTDFACIEHSGFDVAYLTEVDPLWQNDILAFILEPESILFGNPIAQTACIADSVSTNAGFSMSPLFWCIGSGGSAYPLTGHVNDDNELMANSTIAARMVYKLAREGLVCDTALNLCACVPTPIWVKHNWRMHVAKPVRDFMCHPFGRTGLIWGALKNPPLVGDNFVWQLFRRRSCCAF</sequence>
<keyword evidence="2" id="KW-1185">Reference proteome</keyword>
<dbReference type="HOGENOM" id="CLU_058410_0_0_7"/>
<dbReference type="STRING" id="56780.SYN_01869"/>
<dbReference type="InterPro" id="IPR009649">
    <property type="entry name" value="TraU"/>
</dbReference>
<evidence type="ECO:0000313" key="2">
    <source>
        <dbReference type="Proteomes" id="UP000001933"/>
    </source>
</evidence>
<protein>
    <submittedName>
        <fullName evidence="1">Conjugal DNA transfer protein</fullName>
    </submittedName>
</protein>
<dbReference type="AlphaFoldDB" id="Q2LU05"/>